<dbReference type="EMBL" id="RFFJ01000063">
    <property type="protein sequence ID" value="RMI40025.1"/>
    <property type="molecule type" value="Genomic_DNA"/>
</dbReference>
<protein>
    <submittedName>
        <fullName evidence="2">Uncharacterized protein</fullName>
    </submittedName>
</protein>
<sequence>MNSTFEDRLLDELKRHHSVAAAERRTAVARRRRLITPARTGVGLVTAAAATAVFVVLPGGGGAPAYAVEQEADGGVVVHISDWPHGEEAVAEFSALLEEAGVETLYNPPEGYLCQPHDEPPAGEPGASGESGTSRELGADESGMTFSESGEDDGERSFGEEAEPGERRPAEVPDGAGTADGAEVNGHVSFVGGATPIGPEVAQSIASAGDSAEPLLDPEALEDPAATEGGYTYHLARGDTVILSDRDGAESIAFVEGPCQPVTG</sequence>
<dbReference type="AlphaFoldDB" id="A0A3M2LVI3"/>
<feature type="region of interest" description="Disordered" evidence="1">
    <location>
        <begin position="107"/>
        <end position="191"/>
    </location>
</feature>
<keyword evidence="3" id="KW-1185">Reference proteome</keyword>
<accession>A0A3M2LVI3</accession>
<evidence type="ECO:0000256" key="1">
    <source>
        <dbReference type="SAM" id="MobiDB-lite"/>
    </source>
</evidence>
<evidence type="ECO:0000313" key="3">
    <source>
        <dbReference type="Proteomes" id="UP000278673"/>
    </source>
</evidence>
<name>A0A3M2LVI3_9ACTN</name>
<evidence type="ECO:0000313" key="2">
    <source>
        <dbReference type="EMBL" id="RMI40025.1"/>
    </source>
</evidence>
<gene>
    <name evidence="2" type="ORF">EBN88_13575</name>
</gene>
<comment type="caution">
    <text evidence="2">The sequence shown here is derived from an EMBL/GenBank/DDBJ whole genome shotgun (WGS) entry which is preliminary data.</text>
</comment>
<dbReference type="RefSeq" id="WP_122184119.1">
    <property type="nucleotide sequence ID" value="NZ_RFFJ01000063.1"/>
</dbReference>
<reference evidence="2 3" key="1">
    <citation type="submission" date="2018-10" db="EMBL/GenBank/DDBJ databases">
        <title>Isolation, diversity and antifungal activity of actinobacteria from wheat.</title>
        <authorList>
            <person name="Han C."/>
        </authorList>
    </citation>
    <scope>NUCLEOTIDE SEQUENCE [LARGE SCALE GENOMIC DNA]</scope>
    <source>
        <strain evidence="2 3">NEAU-YY642</strain>
    </source>
</reference>
<feature type="compositionally biased region" description="Basic and acidic residues" evidence="1">
    <location>
        <begin position="155"/>
        <end position="171"/>
    </location>
</feature>
<dbReference type="Proteomes" id="UP000278673">
    <property type="component" value="Unassembled WGS sequence"/>
</dbReference>
<proteinExistence type="predicted"/>
<organism evidence="2 3">
    <name type="scientific">Streptomyces triticirhizae</name>
    <dbReference type="NCBI Taxonomy" id="2483353"/>
    <lineage>
        <taxon>Bacteria</taxon>
        <taxon>Bacillati</taxon>
        <taxon>Actinomycetota</taxon>
        <taxon>Actinomycetes</taxon>
        <taxon>Kitasatosporales</taxon>
        <taxon>Streptomycetaceae</taxon>
        <taxon>Streptomyces</taxon>
    </lineage>
</organism>